<dbReference type="InterPro" id="IPR005829">
    <property type="entry name" value="Sugar_transporter_CS"/>
</dbReference>
<dbReference type="CDD" id="cd17320">
    <property type="entry name" value="MFS_MdfA_MDR_like"/>
    <property type="match status" value="1"/>
</dbReference>
<dbReference type="PANTHER" id="PTHR23502">
    <property type="entry name" value="MAJOR FACILITATOR SUPERFAMILY"/>
    <property type="match status" value="1"/>
</dbReference>
<keyword evidence="8" id="KW-0997">Cell inner membrane</keyword>
<feature type="transmembrane region" description="Helical" evidence="8">
    <location>
        <begin position="370"/>
        <end position="390"/>
    </location>
</feature>
<dbReference type="Pfam" id="PF07690">
    <property type="entry name" value="MFS_1"/>
    <property type="match status" value="1"/>
</dbReference>
<feature type="transmembrane region" description="Helical" evidence="8">
    <location>
        <begin position="47"/>
        <end position="63"/>
    </location>
</feature>
<feature type="transmembrane region" description="Helical" evidence="8">
    <location>
        <begin position="312"/>
        <end position="332"/>
    </location>
</feature>
<dbReference type="OrthoDB" id="9812221at2"/>
<keyword evidence="4" id="KW-1003">Cell membrane</keyword>
<keyword evidence="5 8" id="KW-0812">Transmembrane</keyword>
<dbReference type="PANTHER" id="PTHR23502:SF132">
    <property type="entry name" value="POLYAMINE TRANSPORTER 2-RELATED"/>
    <property type="match status" value="1"/>
</dbReference>
<feature type="transmembrane region" description="Helical" evidence="8">
    <location>
        <begin position="344"/>
        <end position="364"/>
    </location>
</feature>
<dbReference type="NCBIfam" id="TIGR00710">
    <property type="entry name" value="efflux_Bcr_CflA"/>
    <property type="match status" value="1"/>
</dbReference>
<dbReference type="AlphaFoldDB" id="A0A3E0WS46"/>
<dbReference type="RefSeq" id="WP_116302661.1">
    <property type="nucleotide sequence ID" value="NZ_NFZV01000013.1"/>
</dbReference>
<keyword evidence="7 8" id="KW-0472">Membrane</keyword>
<name>A0A3E0WS46_9GAMM</name>
<comment type="subcellular location">
    <subcellularLocation>
        <location evidence="8">Cell inner membrane</location>
        <topology evidence="8">Multi-pass membrane protein</topology>
    </subcellularLocation>
    <subcellularLocation>
        <location evidence="1">Cell membrane</location>
        <topology evidence="1">Multi-pass membrane protein</topology>
    </subcellularLocation>
</comment>
<feature type="transmembrane region" description="Helical" evidence="8">
    <location>
        <begin position="100"/>
        <end position="121"/>
    </location>
</feature>
<dbReference type="InterPro" id="IPR036259">
    <property type="entry name" value="MFS_trans_sf"/>
</dbReference>
<dbReference type="GO" id="GO:0005886">
    <property type="term" value="C:plasma membrane"/>
    <property type="evidence" value="ECO:0007669"/>
    <property type="project" value="UniProtKB-SubCell"/>
</dbReference>
<dbReference type="InterPro" id="IPR011701">
    <property type="entry name" value="MFS"/>
</dbReference>
<evidence type="ECO:0000256" key="2">
    <source>
        <dbReference type="ARBA" id="ARBA00006236"/>
    </source>
</evidence>
<keyword evidence="3 8" id="KW-0813">Transport</keyword>
<dbReference type="EMBL" id="NFZW01000014">
    <property type="protein sequence ID" value="RFA34805.1"/>
    <property type="molecule type" value="Genomic_DNA"/>
</dbReference>
<gene>
    <name evidence="10" type="ORF">CAL65_13940</name>
</gene>
<feature type="transmembrane region" description="Helical" evidence="8">
    <location>
        <begin position="75"/>
        <end position="94"/>
    </location>
</feature>
<evidence type="ECO:0000256" key="1">
    <source>
        <dbReference type="ARBA" id="ARBA00004651"/>
    </source>
</evidence>
<dbReference type="PROSITE" id="PS00216">
    <property type="entry name" value="SUGAR_TRANSPORT_1"/>
    <property type="match status" value="1"/>
</dbReference>
<keyword evidence="11" id="KW-1185">Reference proteome</keyword>
<dbReference type="InterPro" id="IPR020846">
    <property type="entry name" value="MFS_dom"/>
</dbReference>
<dbReference type="InterPro" id="IPR004812">
    <property type="entry name" value="Efflux_drug-R_Bcr/CmlA"/>
</dbReference>
<evidence type="ECO:0000313" key="10">
    <source>
        <dbReference type="EMBL" id="RFA34805.1"/>
    </source>
</evidence>
<evidence type="ECO:0000256" key="4">
    <source>
        <dbReference type="ARBA" id="ARBA00022475"/>
    </source>
</evidence>
<sequence>MRKPNTLSTTLLLTSVVALGPLAVDMYLPALPAIGEALTATPDEVQLTLSLYMAGFAIAQLFVGPLSDRFGRKPILVGGLMLFAVASLLCITATTVEALWLGRFLQAFGGSAGPVLGRAAVRDLYPPRDAARTMSYMGSVTALAPAVAPLLGGALLLFYGWQSSFVAVAIYAVGVMCLLALKLPETLPLERRQSIRPSNILRNFAVLARHRQFVGYTLTNSMSFGGMFAFISGSSFVLIGTLGVAEQAYGLYFAVTVLGMVAGAFFGGRFSRRLGMSRLTLLGAFLVAGGGSSMGALALLDVHTVAAVIGPHTVYMAGAGIMIGQTMAGATAPFPHMAGSASSLFGFIQMTLAALIGAAVGQFHDGTPTPMAIIIATTGALSLASYWFIVRRPGPRAVRI</sequence>
<dbReference type="Gene3D" id="1.20.1720.10">
    <property type="entry name" value="Multidrug resistance protein D"/>
    <property type="match status" value="1"/>
</dbReference>
<feature type="transmembrane region" description="Helical" evidence="8">
    <location>
        <begin position="165"/>
        <end position="183"/>
    </location>
</feature>
<evidence type="ECO:0000256" key="3">
    <source>
        <dbReference type="ARBA" id="ARBA00022448"/>
    </source>
</evidence>
<dbReference type="GO" id="GO:1990961">
    <property type="term" value="P:xenobiotic detoxification by transmembrane export across the plasma membrane"/>
    <property type="evidence" value="ECO:0007669"/>
    <property type="project" value="InterPro"/>
</dbReference>
<dbReference type="FunFam" id="1.20.1720.10:FF:000005">
    <property type="entry name" value="Bcr/CflA family efflux transporter"/>
    <property type="match status" value="1"/>
</dbReference>
<keyword evidence="6 8" id="KW-1133">Transmembrane helix</keyword>
<accession>A0A3E0WS46</accession>
<organism evidence="10 11">
    <name type="scientific">Alkalilimnicola ehrlichii</name>
    <dbReference type="NCBI Taxonomy" id="351052"/>
    <lineage>
        <taxon>Bacteria</taxon>
        <taxon>Pseudomonadati</taxon>
        <taxon>Pseudomonadota</taxon>
        <taxon>Gammaproteobacteria</taxon>
        <taxon>Chromatiales</taxon>
        <taxon>Ectothiorhodospiraceae</taxon>
        <taxon>Alkalilimnicola</taxon>
    </lineage>
</organism>
<evidence type="ECO:0000256" key="8">
    <source>
        <dbReference type="RuleBase" id="RU365088"/>
    </source>
</evidence>
<dbReference type="Proteomes" id="UP000256763">
    <property type="component" value="Unassembled WGS sequence"/>
</dbReference>
<protein>
    <recommendedName>
        <fullName evidence="8">Bcr/CflA family efflux transporter</fullName>
    </recommendedName>
</protein>
<comment type="caution">
    <text evidence="10">The sequence shown here is derived from an EMBL/GenBank/DDBJ whole genome shotgun (WGS) entry which is preliminary data.</text>
</comment>
<feature type="transmembrane region" description="Helical" evidence="8">
    <location>
        <begin position="279"/>
        <end position="300"/>
    </location>
</feature>
<dbReference type="GO" id="GO:0042910">
    <property type="term" value="F:xenobiotic transmembrane transporter activity"/>
    <property type="evidence" value="ECO:0007669"/>
    <property type="project" value="InterPro"/>
</dbReference>
<feature type="transmembrane region" description="Helical" evidence="8">
    <location>
        <begin position="224"/>
        <end position="243"/>
    </location>
</feature>
<evidence type="ECO:0000256" key="5">
    <source>
        <dbReference type="ARBA" id="ARBA00022692"/>
    </source>
</evidence>
<proteinExistence type="inferred from homology"/>
<evidence type="ECO:0000256" key="7">
    <source>
        <dbReference type="ARBA" id="ARBA00023136"/>
    </source>
</evidence>
<reference evidence="11" key="1">
    <citation type="submission" date="2017-05" db="EMBL/GenBank/DDBJ databases">
        <authorList>
            <person name="Sharma S."/>
            <person name="Sidhu C."/>
            <person name="Pinnaka A.K."/>
        </authorList>
    </citation>
    <scope>NUCLEOTIDE SEQUENCE [LARGE SCALE GENOMIC DNA]</scope>
    <source>
        <strain evidence="11">AK93</strain>
    </source>
</reference>
<feature type="transmembrane region" description="Helical" evidence="8">
    <location>
        <begin position="249"/>
        <end position="267"/>
    </location>
</feature>
<feature type="transmembrane region" description="Helical" evidence="8">
    <location>
        <begin position="133"/>
        <end position="159"/>
    </location>
</feature>
<comment type="caution">
    <text evidence="8">Lacks conserved residue(s) required for the propagation of feature annotation.</text>
</comment>
<comment type="similarity">
    <text evidence="2 8">Belongs to the major facilitator superfamily. Bcr/CmlA family.</text>
</comment>
<evidence type="ECO:0000256" key="6">
    <source>
        <dbReference type="ARBA" id="ARBA00022989"/>
    </source>
</evidence>
<dbReference type="SUPFAM" id="SSF103473">
    <property type="entry name" value="MFS general substrate transporter"/>
    <property type="match status" value="1"/>
</dbReference>
<evidence type="ECO:0000259" key="9">
    <source>
        <dbReference type="PROSITE" id="PS50850"/>
    </source>
</evidence>
<dbReference type="PROSITE" id="PS50850">
    <property type="entry name" value="MFS"/>
    <property type="match status" value="1"/>
</dbReference>
<evidence type="ECO:0000313" key="11">
    <source>
        <dbReference type="Proteomes" id="UP000256763"/>
    </source>
</evidence>
<feature type="domain" description="Major facilitator superfamily (MFS) profile" evidence="9">
    <location>
        <begin position="9"/>
        <end position="394"/>
    </location>
</feature>
<dbReference type="NCBIfam" id="NF008314">
    <property type="entry name" value="PRK11102.1"/>
    <property type="match status" value="1"/>
</dbReference>